<dbReference type="Gene3D" id="3.30.210.10">
    <property type="entry name" value="DNA polymerase, thumb domain"/>
    <property type="match status" value="1"/>
</dbReference>
<dbReference type="InterPro" id="IPR010994">
    <property type="entry name" value="RuvA_2-like"/>
</dbReference>
<dbReference type="InterPro" id="IPR002054">
    <property type="entry name" value="DNA-dir_DNA_pol_X"/>
</dbReference>
<dbReference type="InterPro" id="IPR022312">
    <property type="entry name" value="DNA_pol_X"/>
</dbReference>
<keyword evidence="8" id="KW-0808">Transferase</keyword>
<evidence type="ECO:0000256" key="15">
    <source>
        <dbReference type="ARBA" id="ARBA00023204"/>
    </source>
</evidence>
<evidence type="ECO:0000256" key="16">
    <source>
        <dbReference type="ARBA" id="ARBA00035717"/>
    </source>
</evidence>
<dbReference type="Pfam" id="PF14791">
    <property type="entry name" value="DNA_pol_B_thumb"/>
    <property type="match status" value="1"/>
</dbReference>
<keyword evidence="6" id="KW-0488">Methylation</keyword>
<dbReference type="InterPro" id="IPR002008">
    <property type="entry name" value="DNA_pol_X_beta-like"/>
</dbReference>
<dbReference type="EC" id="4.2.99.18" evidence="4"/>
<keyword evidence="7" id="KW-0237">DNA synthesis</keyword>
<keyword evidence="11" id="KW-0227">DNA damage</keyword>
<evidence type="ECO:0000256" key="7">
    <source>
        <dbReference type="ARBA" id="ARBA00022634"/>
    </source>
</evidence>
<evidence type="ECO:0000256" key="14">
    <source>
        <dbReference type="ARBA" id="ARBA00023053"/>
    </source>
</evidence>
<keyword evidence="12" id="KW-0832">Ubl conjugation</keyword>
<evidence type="ECO:0000256" key="19">
    <source>
        <dbReference type="ARBA" id="ARBA00044678"/>
    </source>
</evidence>
<gene>
    <name evidence="24" type="ORF">S01H1_07213</name>
</gene>
<dbReference type="GO" id="GO:0005737">
    <property type="term" value="C:cytoplasm"/>
    <property type="evidence" value="ECO:0007669"/>
    <property type="project" value="UniProtKB-SubCell"/>
</dbReference>
<dbReference type="Gene3D" id="1.10.150.20">
    <property type="entry name" value="5' to 3' exonuclease, C-terminal subdomain"/>
    <property type="match status" value="1"/>
</dbReference>
<comment type="catalytic activity">
    <reaction evidence="18">
        <text>2'-deoxyribonucleotide-(2'-deoxyribose 5'-phosphate)-2'-deoxyribonucleotide-DNA = a 3'-end 2'-deoxyribonucleotide-(2,3-dehydro-2,3-deoxyribose 5'-phosphate)-DNA + a 5'-end 5'-phospho-2'-deoxyribonucleoside-DNA + H(+)</text>
        <dbReference type="Rhea" id="RHEA:66592"/>
        <dbReference type="Rhea" id="RHEA-COMP:13180"/>
        <dbReference type="Rhea" id="RHEA-COMP:16897"/>
        <dbReference type="Rhea" id="RHEA-COMP:17067"/>
        <dbReference type="ChEBI" id="CHEBI:15378"/>
        <dbReference type="ChEBI" id="CHEBI:136412"/>
        <dbReference type="ChEBI" id="CHEBI:157695"/>
        <dbReference type="ChEBI" id="CHEBI:167181"/>
        <dbReference type="EC" id="4.2.99.18"/>
    </reaction>
</comment>
<dbReference type="SUPFAM" id="SSF47781">
    <property type="entry name" value="RuvA domain 2-like"/>
    <property type="match status" value="1"/>
</dbReference>
<dbReference type="Pfam" id="PF14520">
    <property type="entry name" value="HHH_5"/>
    <property type="match status" value="1"/>
</dbReference>
<dbReference type="InterPro" id="IPR027421">
    <property type="entry name" value="DNA_pol_lamdba_lyase_dom_sf"/>
</dbReference>
<evidence type="ECO:0000256" key="18">
    <source>
        <dbReference type="ARBA" id="ARBA00044632"/>
    </source>
</evidence>
<protein>
    <recommendedName>
        <fullName evidence="5">DNA polymerase beta</fullName>
        <ecNumber evidence="3">2.7.7.7</ecNumber>
        <ecNumber evidence="4">4.2.99.18</ecNumber>
    </recommendedName>
    <alternativeName>
        <fullName evidence="16">5'-deoxyribose-phosphate lyase</fullName>
    </alternativeName>
    <alternativeName>
        <fullName evidence="17">AP lyase</fullName>
    </alternativeName>
</protein>
<feature type="domain" description="Helix-hairpin-helix DNA-binding motif class 1" evidence="22">
    <location>
        <begin position="127"/>
        <end position="146"/>
    </location>
</feature>
<name>X0SWF7_9ZZZZ</name>
<keyword evidence="9" id="KW-0548">Nucleotidyltransferase</keyword>
<dbReference type="SUPFAM" id="SSF47802">
    <property type="entry name" value="DNA polymerase beta, N-terminal domain-like"/>
    <property type="match status" value="1"/>
</dbReference>
<evidence type="ECO:0000259" key="22">
    <source>
        <dbReference type="SMART" id="SM00278"/>
    </source>
</evidence>
<evidence type="ECO:0000256" key="12">
    <source>
        <dbReference type="ARBA" id="ARBA00022843"/>
    </source>
</evidence>
<feature type="domain" description="Helix-hairpin-helix DNA-binding motif class 1" evidence="22">
    <location>
        <begin position="92"/>
        <end position="111"/>
    </location>
</feature>
<sequence>MENAEVAAVFDQIADILEIQGENAFRIRSYRNAARAIRDHAERMEDLAAGGADLTELPGIGKSLAEKIHAILSTGTCPTLEDLRKQIPPHLTDLLRVKGLGAKRAKLLYEGLGISTLGELKKYAEAGGIRDLEGMGEKTEQNILKGLATLEAEAGRISIKTAAEQSAAIGRHLERTKAIKRWEPAGSFRRRRETIGDLDILVLAANRAKAVEAILAYEPIEDRLAVGEEKVSVRLASGLEVDFRFFDAAEFGAAMMYFTGSKAHNIALRKRARKRKWKLNEY</sequence>
<accession>X0SWF7</accession>
<dbReference type="GO" id="GO:0003677">
    <property type="term" value="F:DNA binding"/>
    <property type="evidence" value="ECO:0007669"/>
    <property type="project" value="InterPro"/>
</dbReference>
<evidence type="ECO:0000256" key="20">
    <source>
        <dbReference type="ARBA" id="ARBA00045548"/>
    </source>
</evidence>
<organism evidence="24">
    <name type="scientific">marine sediment metagenome</name>
    <dbReference type="NCBI Taxonomy" id="412755"/>
    <lineage>
        <taxon>unclassified sequences</taxon>
        <taxon>metagenomes</taxon>
        <taxon>ecological metagenomes</taxon>
    </lineage>
</organism>
<dbReference type="GO" id="GO:0003887">
    <property type="term" value="F:DNA-directed DNA polymerase activity"/>
    <property type="evidence" value="ECO:0007669"/>
    <property type="project" value="UniProtKB-KW"/>
</dbReference>
<proteinExistence type="predicted"/>
<dbReference type="PRINTS" id="PR00870">
    <property type="entry name" value="DNAPOLXBETA"/>
</dbReference>
<dbReference type="SUPFAM" id="SSF81301">
    <property type="entry name" value="Nucleotidyltransferase"/>
    <property type="match status" value="1"/>
</dbReference>
<keyword evidence="10" id="KW-0235">DNA replication</keyword>
<keyword evidence="13" id="KW-0239">DNA-directed DNA polymerase</keyword>
<dbReference type="GO" id="GO:0140078">
    <property type="term" value="F:class I DNA-(apurinic or apyrimidinic site) endonuclease activity"/>
    <property type="evidence" value="ECO:0007669"/>
    <property type="project" value="UniProtKB-EC"/>
</dbReference>
<dbReference type="GO" id="GO:0006281">
    <property type="term" value="P:DNA repair"/>
    <property type="evidence" value="ECO:0007669"/>
    <property type="project" value="UniProtKB-KW"/>
</dbReference>
<evidence type="ECO:0000313" key="24">
    <source>
        <dbReference type="EMBL" id="GAF85513.1"/>
    </source>
</evidence>
<evidence type="ECO:0000256" key="11">
    <source>
        <dbReference type="ARBA" id="ARBA00022763"/>
    </source>
</evidence>
<evidence type="ECO:0000256" key="8">
    <source>
        <dbReference type="ARBA" id="ARBA00022679"/>
    </source>
</evidence>
<dbReference type="Gene3D" id="3.30.460.10">
    <property type="entry name" value="Beta Polymerase, domain 2"/>
    <property type="match status" value="1"/>
</dbReference>
<evidence type="ECO:0000256" key="21">
    <source>
        <dbReference type="ARBA" id="ARBA00049244"/>
    </source>
</evidence>
<reference evidence="24" key="1">
    <citation type="journal article" date="2014" name="Front. Microbiol.">
        <title>High frequency of phylogenetically diverse reductive dehalogenase-homologous genes in deep subseafloor sedimentary metagenomes.</title>
        <authorList>
            <person name="Kawai M."/>
            <person name="Futagami T."/>
            <person name="Toyoda A."/>
            <person name="Takaki Y."/>
            <person name="Nishi S."/>
            <person name="Hori S."/>
            <person name="Arai W."/>
            <person name="Tsubouchi T."/>
            <person name="Morono Y."/>
            <person name="Uchiyama I."/>
            <person name="Ito T."/>
            <person name="Fujiyama A."/>
            <person name="Inagaki F."/>
            <person name="Takami H."/>
        </authorList>
    </citation>
    <scope>NUCLEOTIDE SEQUENCE</scope>
    <source>
        <strain evidence="24">Expedition CK06-06</strain>
    </source>
</reference>
<feature type="non-terminal residue" evidence="24">
    <location>
        <position position="282"/>
    </location>
</feature>
<keyword evidence="14" id="KW-0915">Sodium</keyword>
<comment type="catalytic activity">
    <reaction evidence="21">
        <text>DNA(n) + a 2'-deoxyribonucleoside 5'-triphosphate = DNA(n+1) + diphosphate</text>
        <dbReference type="Rhea" id="RHEA:22508"/>
        <dbReference type="Rhea" id="RHEA-COMP:17339"/>
        <dbReference type="Rhea" id="RHEA-COMP:17340"/>
        <dbReference type="ChEBI" id="CHEBI:33019"/>
        <dbReference type="ChEBI" id="CHEBI:61560"/>
        <dbReference type="ChEBI" id="CHEBI:173112"/>
        <dbReference type="EC" id="2.7.7.7"/>
    </reaction>
</comment>
<keyword evidence="15" id="KW-0234">DNA repair</keyword>
<dbReference type="Gene3D" id="1.10.150.110">
    <property type="entry name" value="DNA polymerase beta, N-terminal domain-like"/>
    <property type="match status" value="1"/>
</dbReference>
<evidence type="ECO:0000256" key="4">
    <source>
        <dbReference type="ARBA" id="ARBA00012720"/>
    </source>
</evidence>
<comment type="cofactor">
    <cofactor evidence="1">
        <name>Mg(2+)</name>
        <dbReference type="ChEBI" id="CHEBI:18420"/>
    </cofactor>
</comment>
<dbReference type="CDD" id="cd00141">
    <property type="entry name" value="NT_POLXc"/>
    <property type="match status" value="1"/>
</dbReference>
<feature type="domain" description="Helix-hairpin-helix DNA-binding motif class 1" evidence="22">
    <location>
        <begin position="52"/>
        <end position="71"/>
    </location>
</feature>
<evidence type="ECO:0000256" key="10">
    <source>
        <dbReference type="ARBA" id="ARBA00022705"/>
    </source>
</evidence>
<dbReference type="InterPro" id="IPR029398">
    <property type="entry name" value="PolB_thumb"/>
</dbReference>
<evidence type="ECO:0000256" key="5">
    <source>
        <dbReference type="ARBA" id="ARBA00020020"/>
    </source>
</evidence>
<comment type="subcellular location">
    <subcellularLocation>
        <location evidence="2">Cytoplasm</location>
    </subcellularLocation>
</comment>
<evidence type="ECO:0000256" key="17">
    <source>
        <dbReference type="ARBA" id="ARBA00035726"/>
    </source>
</evidence>
<comment type="caution">
    <text evidence="24">The sequence shown here is derived from an EMBL/GenBank/DDBJ whole genome shotgun (WGS) entry which is preliminary data.</text>
</comment>
<dbReference type="PANTHER" id="PTHR11276">
    <property type="entry name" value="DNA POLYMERASE TYPE-X FAMILY MEMBER"/>
    <property type="match status" value="1"/>
</dbReference>
<evidence type="ECO:0000256" key="1">
    <source>
        <dbReference type="ARBA" id="ARBA00001946"/>
    </source>
</evidence>
<comment type="catalytic activity">
    <reaction evidence="19">
        <text>a 5'-end 2'-deoxyribose-2'-deoxyribonucleotide-DNA = (2E,4S)-4-hydroxypenten-2-al-5-phosphate + a 5'-end 5'-phospho-2'-deoxyribonucleoside-DNA + H(+)</text>
        <dbReference type="Rhea" id="RHEA:76255"/>
        <dbReference type="Rhea" id="RHEA-COMP:13180"/>
        <dbReference type="Rhea" id="RHEA-COMP:18657"/>
        <dbReference type="ChEBI" id="CHEBI:15378"/>
        <dbReference type="ChEBI" id="CHEBI:136412"/>
        <dbReference type="ChEBI" id="CHEBI:195194"/>
        <dbReference type="ChEBI" id="CHEBI:195195"/>
    </reaction>
</comment>
<comment type="function">
    <text evidence="20">Repair polymerase that plays a key role in base-excision repair. During this process, the damaged base is excised by specific DNA glycosylases, the DNA backbone is nicked at the abasic site by an apurinic/apyrimidic (AP) endonuclease, and POLB removes 5'-deoxyribose-phosphate from the preincised AP site acting as a 5'-deoxyribose-phosphate lyase (5'-dRP lyase); through its DNA polymerase activity, it adds one nucleotide to the 3' end of the arising single-nucleotide gap. Conducts 'gap-filling' DNA synthesis in a stepwise distributive fashion rather than in a processive fashion as for other DNA polymerases. It is also able to cleave sugar-phosphate bonds 3' to an intact AP site, acting as an AP lyase.</text>
</comment>
<evidence type="ECO:0000256" key="6">
    <source>
        <dbReference type="ARBA" id="ARBA00022481"/>
    </source>
</evidence>
<dbReference type="InterPro" id="IPR043519">
    <property type="entry name" value="NT_sf"/>
</dbReference>
<feature type="domain" description="DNA-directed DNA polymerase X" evidence="23">
    <location>
        <begin position="1"/>
        <end position="280"/>
    </location>
</feature>
<dbReference type="Pfam" id="PF14716">
    <property type="entry name" value="HHH_8"/>
    <property type="match status" value="1"/>
</dbReference>
<evidence type="ECO:0000259" key="23">
    <source>
        <dbReference type="SMART" id="SM00483"/>
    </source>
</evidence>
<dbReference type="PANTHER" id="PTHR11276:SF28">
    <property type="entry name" value="DNA POLYMERASE LAMBDA"/>
    <property type="match status" value="1"/>
</dbReference>
<evidence type="ECO:0000256" key="13">
    <source>
        <dbReference type="ARBA" id="ARBA00022932"/>
    </source>
</evidence>
<evidence type="ECO:0000256" key="2">
    <source>
        <dbReference type="ARBA" id="ARBA00004496"/>
    </source>
</evidence>
<dbReference type="AlphaFoldDB" id="X0SWF7"/>
<dbReference type="InterPro" id="IPR003583">
    <property type="entry name" value="Hlx-hairpin-Hlx_DNA-bd_motif"/>
</dbReference>
<dbReference type="InterPro" id="IPR037160">
    <property type="entry name" value="DNA_Pol_thumb_sf"/>
</dbReference>
<evidence type="ECO:0000256" key="9">
    <source>
        <dbReference type="ARBA" id="ARBA00022695"/>
    </source>
</evidence>
<dbReference type="EC" id="2.7.7.7" evidence="3"/>
<dbReference type="SMART" id="SM00483">
    <property type="entry name" value="POLXc"/>
    <property type="match status" value="1"/>
</dbReference>
<dbReference type="SMART" id="SM00278">
    <property type="entry name" value="HhH1"/>
    <property type="match status" value="3"/>
</dbReference>
<dbReference type="InterPro" id="IPR010996">
    <property type="entry name" value="HHH_MUS81"/>
</dbReference>
<dbReference type="EMBL" id="BARS01003720">
    <property type="protein sequence ID" value="GAF85513.1"/>
    <property type="molecule type" value="Genomic_DNA"/>
</dbReference>
<evidence type="ECO:0000256" key="3">
    <source>
        <dbReference type="ARBA" id="ARBA00012417"/>
    </source>
</evidence>